<sequence>MARRTFDVVDIVEILVHWHAGRSQSQIAASLGLDRKTVKKYVDPAIAAGLSPGGPQRSPAEWSELVRQWFP</sequence>
<organism evidence="1 2">
    <name type="scientific">Nocardia amamiensis</name>
    <dbReference type="NCBI Taxonomy" id="404578"/>
    <lineage>
        <taxon>Bacteria</taxon>
        <taxon>Bacillati</taxon>
        <taxon>Actinomycetota</taxon>
        <taxon>Actinomycetes</taxon>
        <taxon>Mycobacteriales</taxon>
        <taxon>Nocardiaceae</taxon>
        <taxon>Nocardia</taxon>
    </lineage>
</organism>
<dbReference type="InterPro" id="IPR036388">
    <property type="entry name" value="WH-like_DNA-bd_sf"/>
</dbReference>
<evidence type="ECO:0000313" key="1">
    <source>
        <dbReference type="EMBL" id="MBF6303237.1"/>
    </source>
</evidence>
<keyword evidence="2" id="KW-1185">Reference proteome</keyword>
<dbReference type="Gene3D" id="1.10.10.10">
    <property type="entry name" value="Winged helix-like DNA-binding domain superfamily/Winged helix DNA-binding domain"/>
    <property type="match status" value="1"/>
</dbReference>
<protein>
    <submittedName>
        <fullName evidence="1">IS21 family transposase</fullName>
    </submittedName>
</protein>
<gene>
    <name evidence="1" type="ORF">IU459_38015</name>
</gene>
<reference evidence="1 2" key="1">
    <citation type="submission" date="2020-10" db="EMBL/GenBank/DDBJ databases">
        <title>Identification of Nocardia species via Next-generation sequencing and recognition of intraspecies genetic diversity.</title>
        <authorList>
            <person name="Li P."/>
            <person name="Li P."/>
            <person name="Lu B."/>
        </authorList>
    </citation>
    <scope>NUCLEOTIDE SEQUENCE [LARGE SCALE GENOMIC DNA]</scope>
    <source>
        <strain evidence="1 2">BJ06-0157</strain>
    </source>
</reference>
<proteinExistence type="predicted"/>
<comment type="caution">
    <text evidence="1">The sequence shown here is derived from an EMBL/GenBank/DDBJ whole genome shotgun (WGS) entry which is preliminary data.</text>
</comment>
<dbReference type="Proteomes" id="UP000702209">
    <property type="component" value="Unassembled WGS sequence"/>
</dbReference>
<dbReference type="EMBL" id="JADLQX010000333">
    <property type="protein sequence ID" value="MBF6303237.1"/>
    <property type="molecule type" value="Genomic_DNA"/>
</dbReference>
<evidence type="ECO:0000313" key="2">
    <source>
        <dbReference type="Proteomes" id="UP000702209"/>
    </source>
</evidence>
<name>A0ABS0D325_9NOCA</name>
<feature type="non-terminal residue" evidence="1">
    <location>
        <position position="71"/>
    </location>
</feature>
<accession>A0ABS0D325</accession>